<keyword evidence="3" id="KW-1185">Reference proteome</keyword>
<proteinExistence type="predicted"/>
<keyword evidence="1" id="KW-0472">Membrane</keyword>
<evidence type="ECO:0000313" key="2">
    <source>
        <dbReference type="EMBL" id="MFK4751790.1"/>
    </source>
</evidence>
<reference evidence="2 3" key="1">
    <citation type="submission" date="2024-03" db="EMBL/GenBank/DDBJ databases">
        <title>High-quality draft genome sequence of Oceanobacter sp. wDCs-4.</title>
        <authorList>
            <person name="Dong C."/>
        </authorList>
    </citation>
    <scope>NUCLEOTIDE SEQUENCE [LARGE SCALE GENOMIC DNA]</scope>
    <source>
        <strain evidence="3">wDCs-4</strain>
    </source>
</reference>
<name>A0ABW8NFQ9_9GAMM</name>
<comment type="caution">
    <text evidence="2">The sequence shown here is derived from an EMBL/GenBank/DDBJ whole genome shotgun (WGS) entry which is preliminary data.</text>
</comment>
<accession>A0ABW8NFQ9</accession>
<evidence type="ECO:0000313" key="3">
    <source>
        <dbReference type="Proteomes" id="UP001620597"/>
    </source>
</evidence>
<evidence type="ECO:0000256" key="1">
    <source>
        <dbReference type="SAM" id="Phobius"/>
    </source>
</evidence>
<sequence length="92" mass="10045">MKNQLQQLFAPLLNLFEKGEGEYSYKPSFRRILLVVGYLFLVIASGALYVAVKAAMWGGLLPGSIFLIAGLVCLIVGLLGSDRAVAQIWKSK</sequence>
<gene>
    <name evidence="2" type="ORF">WG929_05120</name>
</gene>
<keyword evidence="1" id="KW-1133">Transmembrane helix</keyword>
<organism evidence="2 3">
    <name type="scientific">Oceanobacter antarcticus</name>
    <dbReference type="NCBI Taxonomy" id="3133425"/>
    <lineage>
        <taxon>Bacteria</taxon>
        <taxon>Pseudomonadati</taxon>
        <taxon>Pseudomonadota</taxon>
        <taxon>Gammaproteobacteria</taxon>
        <taxon>Oceanospirillales</taxon>
        <taxon>Oceanospirillaceae</taxon>
        <taxon>Oceanobacter</taxon>
    </lineage>
</organism>
<dbReference type="Proteomes" id="UP001620597">
    <property type="component" value="Unassembled WGS sequence"/>
</dbReference>
<feature type="transmembrane region" description="Helical" evidence="1">
    <location>
        <begin position="57"/>
        <end position="80"/>
    </location>
</feature>
<protein>
    <submittedName>
        <fullName evidence="2">Uncharacterized protein</fullName>
    </submittedName>
</protein>
<dbReference type="EMBL" id="JBBKTX010000005">
    <property type="protein sequence ID" value="MFK4751790.1"/>
    <property type="molecule type" value="Genomic_DNA"/>
</dbReference>
<keyword evidence="1" id="KW-0812">Transmembrane</keyword>
<dbReference type="RefSeq" id="WP_369857896.1">
    <property type="nucleotide sequence ID" value="NZ_JBBKTX010000005.1"/>
</dbReference>
<feature type="transmembrane region" description="Helical" evidence="1">
    <location>
        <begin position="32"/>
        <end position="51"/>
    </location>
</feature>